<dbReference type="OrthoDB" id="267661at2"/>
<feature type="transmembrane region" description="Helical" evidence="1">
    <location>
        <begin position="432"/>
        <end position="453"/>
    </location>
</feature>
<protein>
    <submittedName>
        <fullName evidence="2">Uncharacterized protein</fullName>
    </submittedName>
</protein>
<dbReference type="AlphaFoldDB" id="L0D8P4"/>
<dbReference type="Proteomes" id="UP000010798">
    <property type="component" value="Chromosome"/>
</dbReference>
<name>L0D8P4_SINAD</name>
<dbReference type="eggNOG" id="COG5426">
    <property type="taxonomic scope" value="Bacteria"/>
</dbReference>
<dbReference type="SUPFAM" id="SSF52317">
    <property type="entry name" value="Class I glutamine amidotransferase-like"/>
    <property type="match status" value="1"/>
</dbReference>
<dbReference type="InterPro" id="IPR029062">
    <property type="entry name" value="Class_I_gatase-like"/>
</dbReference>
<sequence>MQPRLGRWPLAAVVALAVILPANVWGAAKRPPIEVENLRVGFTTGSSNNLFKVGAWTPVWVQLKAGDQRFTGSMELVVPDDNDTPTAVHQVIDLAPGESQRFTTYTRPGTINPDFDIRLSDPSRKVRMPRVAGSSLARFNAIRADETLVLTMGKPQGVDLIPTLPGFNVDQSTPDRGTVIARVDAAGGYLPGRWYGYDAARAVVLDTNDHAVMASLDALRGRALVDWVRRGGHLVVSVGANWQAVRDSVLTPILPALPTGQQRVNDLGAIESFASGSTKPISPGGVAVMVAKLEEIEERGGKVLSRAAGAPLVVRGSHGFGRVTLIALDVDQKPFSNWEDRGLFWVRAIGLRRLNSDTSSSNAAVMGGAGKIYQSGVHDLSTKLREALEQFQGVKLISFGWVAFFIFLYILLIGPGDYLFLKKVVKRMELTWITFPLIVVSVSLLAYYAAYVVKGNVLRVNKVDIVDVLQGPGPENSVPASGLIRGSTYLDIFSPQNRDYNASIIPLPLDRDSPASPDPSAGDTPPRLPAGTDVMVSWFGVPEPGFGGMGNRSQMNFSSGGYAYLPAGGAEKLEGVRIPIWSTKCLTGRWFGPGPATPLIESDLRPAGPDRLEGAVTNRVGVPLHDAILAFNRQIYLLGKIEPGATVRVALSQDRQLSGHIRDKINGYIPTQSYSNNAGDGAPINRPDLLLGLMFHDAVAASATDSTVASNALYELDLTGLLQLDRPMLVARIDRASSRLALENAPSAPQVDQTTLLRVILPLDTSGPKK</sequence>
<feature type="transmembrane region" description="Helical" evidence="1">
    <location>
        <begin position="399"/>
        <end position="420"/>
    </location>
</feature>
<dbReference type="EMBL" id="CP003364">
    <property type="protein sequence ID" value="AGA25001.1"/>
    <property type="molecule type" value="Genomic_DNA"/>
</dbReference>
<keyword evidence="1" id="KW-0812">Transmembrane</keyword>
<dbReference type="HOGENOM" id="CLU_379331_0_0_0"/>
<keyword evidence="3" id="KW-1185">Reference proteome</keyword>
<dbReference type="STRING" id="886293.Sinac_0577"/>
<keyword evidence="1" id="KW-0472">Membrane</keyword>
<evidence type="ECO:0000313" key="3">
    <source>
        <dbReference type="Proteomes" id="UP000010798"/>
    </source>
</evidence>
<dbReference type="Gene3D" id="3.40.50.880">
    <property type="match status" value="1"/>
</dbReference>
<evidence type="ECO:0000256" key="1">
    <source>
        <dbReference type="SAM" id="Phobius"/>
    </source>
</evidence>
<accession>L0D8P4</accession>
<dbReference type="RefSeq" id="WP_015244186.1">
    <property type="nucleotide sequence ID" value="NC_019892.1"/>
</dbReference>
<organism evidence="2 3">
    <name type="scientific">Singulisphaera acidiphila (strain ATCC BAA-1392 / DSM 18658 / VKM B-2454 / MOB10)</name>
    <dbReference type="NCBI Taxonomy" id="886293"/>
    <lineage>
        <taxon>Bacteria</taxon>
        <taxon>Pseudomonadati</taxon>
        <taxon>Planctomycetota</taxon>
        <taxon>Planctomycetia</taxon>
        <taxon>Isosphaerales</taxon>
        <taxon>Isosphaeraceae</taxon>
        <taxon>Singulisphaera</taxon>
    </lineage>
</organism>
<dbReference type="KEGG" id="saci:Sinac_0577"/>
<evidence type="ECO:0000313" key="2">
    <source>
        <dbReference type="EMBL" id="AGA25001.1"/>
    </source>
</evidence>
<proteinExistence type="predicted"/>
<reference evidence="2 3" key="1">
    <citation type="submission" date="2012-02" db="EMBL/GenBank/DDBJ databases">
        <title>Complete sequence of chromosome of Singulisphaera acidiphila DSM 18658.</title>
        <authorList>
            <consortium name="US DOE Joint Genome Institute (JGI-PGF)"/>
            <person name="Lucas S."/>
            <person name="Copeland A."/>
            <person name="Lapidus A."/>
            <person name="Glavina del Rio T."/>
            <person name="Dalin E."/>
            <person name="Tice H."/>
            <person name="Bruce D."/>
            <person name="Goodwin L."/>
            <person name="Pitluck S."/>
            <person name="Peters L."/>
            <person name="Ovchinnikova G."/>
            <person name="Chertkov O."/>
            <person name="Kyrpides N."/>
            <person name="Mavromatis K."/>
            <person name="Ivanova N."/>
            <person name="Brettin T."/>
            <person name="Detter J.C."/>
            <person name="Han C."/>
            <person name="Larimer F."/>
            <person name="Land M."/>
            <person name="Hauser L."/>
            <person name="Markowitz V."/>
            <person name="Cheng J.-F."/>
            <person name="Hugenholtz P."/>
            <person name="Woyke T."/>
            <person name="Wu D."/>
            <person name="Tindall B."/>
            <person name="Pomrenke H."/>
            <person name="Brambilla E."/>
            <person name="Klenk H.-P."/>
            <person name="Eisen J.A."/>
        </authorList>
    </citation>
    <scope>NUCLEOTIDE SEQUENCE [LARGE SCALE GENOMIC DNA]</scope>
    <source>
        <strain evidence="3">ATCC BAA-1392 / DSM 18658 / VKM B-2454 / MOB10</strain>
    </source>
</reference>
<gene>
    <name evidence="2" type="ordered locus">Sinac_0577</name>
</gene>
<keyword evidence="1" id="KW-1133">Transmembrane helix</keyword>